<dbReference type="InterPro" id="IPR015943">
    <property type="entry name" value="WD40/YVTN_repeat-like_dom_sf"/>
</dbReference>
<reference evidence="3" key="1">
    <citation type="submission" date="2021-01" db="EMBL/GenBank/DDBJ databases">
        <title>Whole genome shotgun sequence of Spirilliplanes yamanashiensis NBRC 15828.</title>
        <authorList>
            <person name="Komaki H."/>
            <person name="Tamura T."/>
        </authorList>
    </citation>
    <scope>NUCLEOTIDE SEQUENCE</scope>
    <source>
        <strain evidence="3">NBRC 15828</strain>
    </source>
</reference>
<comment type="caution">
    <text evidence="3">The sequence shown here is derived from an EMBL/GenBank/DDBJ whole genome shotgun (WGS) entry which is preliminary data.</text>
</comment>
<evidence type="ECO:0000313" key="4">
    <source>
        <dbReference type="Proteomes" id="UP000652013"/>
    </source>
</evidence>
<dbReference type="InterPro" id="IPR002372">
    <property type="entry name" value="PQQ_rpt_dom"/>
</dbReference>
<gene>
    <name evidence="3" type="ORF">Sya03_06040</name>
</gene>
<evidence type="ECO:0000313" key="3">
    <source>
        <dbReference type="EMBL" id="GIJ01252.1"/>
    </source>
</evidence>
<organism evidence="3 4">
    <name type="scientific">Spirilliplanes yamanashiensis</name>
    <dbReference type="NCBI Taxonomy" id="42233"/>
    <lineage>
        <taxon>Bacteria</taxon>
        <taxon>Bacillati</taxon>
        <taxon>Actinomycetota</taxon>
        <taxon>Actinomycetes</taxon>
        <taxon>Micromonosporales</taxon>
        <taxon>Micromonosporaceae</taxon>
        <taxon>Spirilliplanes</taxon>
    </lineage>
</organism>
<dbReference type="InterPro" id="IPR011047">
    <property type="entry name" value="Quinoprotein_ADH-like_sf"/>
</dbReference>
<dbReference type="SUPFAM" id="SSF50998">
    <property type="entry name" value="Quinoprotein alcohol dehydrogenase-like"/>
    <property type="match status" value="1"/>
</dbReference>
<protein>
    <recommendedName>
        <fullName evidence="2">Pyrrolo-quinoline quinone repeat domain-containing protein</fullName>
    </recommendedName>
</protein>
<dbReference type="Pfam" id="PF13360">
    <property type="entry name" value="PQQ_2"/>
    <property type="match status" value="1"/>
</dbReference>
<evidence type="ECO:0000259" key="2">
    <source>
        <dbReference type="Pfam" id="PF13360"/>
    </source>
</evidence>
<feature type="domain" description="Pyrrolo-quinoline quinone repeat" evidence="2">
    <location>
        <begin position="123"/>
        <end position="298"/>
    </location>
</feature>
<dbReference type="RefSeq" id="WP_343949283.1">
    <property type="nucleotide sequence ID" value="NZ_BAAAGJ010000005.1"/>
</dbReference>
<feature type="compositionally biased region" description="Low complexity" evidence="1">
    <location>
        <begin position="9"/>
        <end position="19"/>
    </location>
</feature>
<dbReference type="Proteomes" id="UP000652013">
    <property type="component" value="Unassembled WGS sequence"/>
</dbReference>
<accession>A0A8J3Y4C2</accession>
<dbReference type="EMBL" id="BOOY01000003">
    <property type="protein sequence ID" value="GIJ01252.1"/>
    <property type="molecule type" value="Genomic_DNA"/>
</dbReference>
<evidence type="ECO:0000256" key="1">
    <source>
        <dbReference type="SAM" id="MobiDB-lite"/>
    </source>
</evidence>
<keyword evidence="4" id="KW-1185">Reference proteome</keyword>
<feature type="region of interest" description="Disordered" evidence="1">
    <location>
        <begin position="1"/>
        <end position="21"/>
    </location>
</feature>
<proteinExistence type="predicted"/>
<dbReference type="Gene3D" id="2.130.10.10">
    <property type="entry name" value="YVTN repeat-like/Quinoprotein amine dehydrogenase"/>
    <property type="match status" value="1"/>
</dbReference>
<name>A0A8J3Y4C2_9ACTN</name>
<sequence length="413" mass="42125">MIELGTPGAGPAPAAAPGPRRLSPGSRAAAAVLAVAAALLLLAAAAPPDAGPVRRVATVPFDDQYAYSSDGELLYVPTAGALSAYRLADGRRRWSVALGASGVRWDAPAGVLLGRAPGGAATVALDPATGAELWELPGTVAGTRAGTVLLTEGDAGQARVARARTGELLWSGPVARTDTLALAGPGLLAVLAQDGAATVRRLDGPTGEPPVRGRVERRFGAVDPLGSAETLTIGGRLHLVDSDAYGTTVAAYRLDTLERLWRVQDPAQRTLHDCGPVLCLAGGGSLDGLDPATGERRWVNDAWAGVLAATGGLLAVQNDDRVLPHLGQVDAATGRTVADLGDGTFAWGTPDLLVRQDRADPRDTVVVRVAGGRATPAGTLDGTVREACEGAGAYLVCPTVDDVLAVWRVTAGR</sequence>
<dbReference type="AlphaFoldDB" id="A0A8J3Y4C2"/>